<accession>A0A0D1XYT4</accession>
<organism evidence="3 4">
    <name type="scientific">Exophiala mesophila</name>
    <name type="common">Black yeast-like fungus</name>
    <dbReference type="NCBI Taxonomy" id="212818"/>
    <lineage>
        <taxon>Eukaryota</taxon>
        <taxon>Fungi</taxon>
        <taxon>Dikarya</taxon>
        <taxon>Ascomycota</taxon>
        <taxon>Pezizomycotina</taxon>
        <taxon>Eurotiomycetes</taxon>
        <taxon>Chaetothyriomycetidae</taxon>
        <taxon>Chaetothyriales</taxon>
        <taxon>Herpotrichiellaceae</taxon>
        <taxon>Exophiala</taxon>
    </lineage>
</organism>
<dbReference type="PANTHER" id="PTHR36182">
    <property type="entry name" value="PROTEIN, PUTATIVE (AFU_ORTHOLOGUE AFUA_6G10930)-RELATED"/>
    <property type="match status" value="1"/>
</dbReference>
<reference evidence="3 4" key="1">
    <citation type="submission" date="2015-01" db="EMBL/GenBank/DDBJ databases">
        <title>The Genome Sequence of Exophiala mesophila CBS40295.</title>
        <authorList>
            <consortium name="The Broad Institute Genomics Platform"/>
            <person name="Cuomo C."/>
            <person name="de Hoog S."/>
            <person name="Gorbushina A."/>
            <person name="Stielow B."/>
            <person name="Teixiera M."/>
            <person name="Abouelleil A."/>
            <person name="Chapman S.B."/>
            <person name="Priest M."/>
            <person name="Young S.K."/>
            <person name="Wortman J."/>
            <person name="Nusbaum C."/>
            <person name="Birren B."/>
        </authorList>
    </citation>
    <scope>NUCLEOTIDE SEQUENCE [LARGE SCALE GENOMIC DNA]</scope>
    <source>
        <strain evidence="3 4">CBS 40295</strain>
    </source>
</reference>
<proteinExistence type="predicted"/>
<evidence type="ECO:0008006" key="5">
    <source>
        <dbReference type="Google" id="ProtNLM"/>
    </source>
</evidence>
<dbReference type="STRING" id="212818.A0A0D1XYT4"/>
<sequence length="326" mass="35949">MFDILTPALLFTSLLTWLPICTQAHMQMSSPYPIRSPLDPDLPWYEKDYDMTSPLFSDGSNFACKHYQLDDDSYGIKATYVAGGTYQMSVAGTASHMGGSCQLSLSYDNGHSFKVIKSIIGGCPLSNSYSFTIPSNAPSSETVLFSWSWFNIVGNREMYQNCARVKVINNPSQRYKRDMSWKRQYSPLTQLPDMFVCNVGNGCTTIEQREVVFPDPGDDVSYGTDSITPDPGPGFVIDDSGASSSTTDGSTTSVPSVTSEVVDPSTTTTHVDYSERVNLNNTAGFGAHIDLKRVAFYYTTRSGPHFHLKRVAFYYTAGSGAHHHLK</sequence>
<name>A0A0D1XYT4_EXOME</name>
<dbReference type="AlphaFoldDB" id="A0A0D1XYT4"/>
<keyword evidence="2" id="KW-0732">Signal</keyword>
<feature type="compositionally biased region" description="Low complexity" evidence="1">
    <location>
        <begin position="238"/>
        <end position="269"/>
    </location>
</feature>
<dbReference type="VEuPathDB" id="FungiDB:PV10_04609"/>
<keyword evidence="4" id="KW-1185">Reference proteome</keyword>
<dbReference type="PANTHER" id="PTHR36182:SF1">
    <property type="entry name" value="PROTEIN, PUTATIVE (AFU_ORTHOLOGUE AFUA_6G10930)-RELATED"/>
    <property type="match status" value="1"/>
</dbReference>
<dbReference type="OrthoDB" id="2342176at2759"/>
<dbReference type="HOGENOM" id="CLU_032571_2_1_1"/>
<dbReference type="Gene3D" id="2.70.50.70">
    <property type="match status" value="1"/>
</dbReference>
<dbReference type="EMBL" id="KN847522">
    <property type="protein sequence ID" value="KIV93396.1"/>
    <property type="molecule type" value="Genomic_DNA"/>
</dbReference>
<gene>
    <name evidence="3" type="ORF">PV10_04609</name>
</gene>
<evidence type="ECO:0000313" key="3">
    <source>
        <dbReference type="EMBL" id="KIV93396.1"/>
    </source>
</evidence>
<evidence type="ECO:0000256" key="2">
    <source>
        <dbReference type="SAM" id="SignalP"/>
    </source>
</evidence>
<protein>
    <recommendedName>
        <fullName evidence="5">Chitin-binding type-4 domain-containing protein</fullName>
    </recommendedName>
</protein>
<dbReference type="Proteomes" id="UP000054302">
    <property type="component" value="Unassembled WGS sequence"/>
</dbReference>
<feature type="chain" id="PRO_5002236634" description="Chitin-binding type-4 domain-containing protein" evidence="2">
    <location>
        <begin position="25"/>
        <end position="326"/>
    </location>
</feature>
<dbReference type="RefSeq" id="XP_016224970.1">
    <property type="nucleotide sequence ID" value="XM_016369182.1"/>
</dbReference>
<evidence type="ECO:0000313" key="4">
    <source>
        <dbReference type="Proteomes" id="UP000054302"/>
    </source>
</evidence>
<dbReference type="GeneID" id="27322454"/>
<evidence type="ECO:0000256" key="1">
    <source>
        <dbReference type="SAM" id="MobiDB-lite"/>
    </source>
</evidence>
<feature type="signal peptide" evidence="2">
    <location>
        <begin position="1"/>
        <end position="24"/>
    </location>
</feature>
<feature type="region of interest" description="Disordered" evidence="1">
    <location>
        <begin position="226"/>
        <end position="269"/>
    </location>
</feature>